<dbReference type="Pfam" id="PF01872">
    <property type="entry name" value="RibD_C"/>
    <property type="match status" value="1"/>
</dbReference>
<evidence type="ECO:0000256" key="3">
    <source>
        <dbReference type="ARBA" id="ARBA00004910"/>
    </source>
</evidence>
<feature type="binding site" evidence="15">
    <location>
        <position position="189"/>
    </location>
    <ligand>
        <name>substrate</name>
    </ligand>
</feature>
<evidence type="ECO:0000256" key="12">
    <source>
        <dbReference type="ARBA" id="ARBA00023268"/>
    </source>
</evidence>
<comment type="catalytic activity">
    <reaction evidence="13">
        <text>2,5-diamino-6-hydroxy-4-(5-phosphoribosylamino)-pyrimidine + H2O + H(+) = 5-amino-6-(5-phospho-D-ribosylamino)uracil + NH4(+)</text>
        <dbReference type="Rhea" id="RHEA:21868"/>
        <dbReference type="ChEBI" id="CHEBI:15377"/>
        <dbReference type="ChEBI" id="CHEBI:15378"/>
        <dbReference type="ChEBI" id="CHEBI:28938"/>
        <dbReference type="ChEBI" id="CHEBI:58453"/>
        <dbReference type="ChEBI" id="CHEBI:58614"/>
        <dbReference type="EC" id="3.5.4.26"/>
    </reaction>
</comment>
<dbReference type="GO" id="GO:0050661">
    <property type="term" value="F:NADP binding"/>
    <property type="evidence" value="ECO:0007669"/>
    <property type="project" value="InterPro"/>
</dbReference>
<evidence type="ECO:0000259" key="17">
    <source>
        <dbReference type="PROSITE" id="PS51747"/>
    </source>
</evidence>
<evidence type="ECO:0000256" key="4">
    <source>
        <dbReference type="ARBA" id="ARBA00005259"/>
    </source>
</evidence>
<evidence type="ECO:0000256" key="14">
    <source>
        <dbReference type="PIRSR" id="PIRSR006769-1"/>
    </source>
</evidence>
<dbReference type="EMBL" id="AJYW02000311">
    <property type="protein sequence ID" value="OEE69627.1"/>
    <property type="molecule type" value="Genomic_DNA"/>
</dbReference>
<dbReference type="RefSeq" id="WP_017051710.1">
    <property type="nucleotide sequence ID" value="NZ_AJYW02000311.1"/>
</dbReference>
<dbReference type="PIRSF" id="PIRSF006769">
    <property type="entry name" value="RibD"/>
    <property type="match status" value="1"/>
</dbReference>
<evidence type="ECO:0000256" key="9">
    <source>
        <dbReference type="ARBA" id="ARBA00022833"/>
    </source>
</evidence>
<dbReference type="AlphaFoldDB" id="A0A1E5CLR6"/>
<evidence type="ECO:0000256" key="16">
    <source>
        <dbReference type="PIRSR" id="PIRSR006769-3"/>
    </source>
</evidence>
<keyword evidence="8 13" id="KW-0378">Hydrolase</keyword>
<comment type="caution">
    <text evidence="18">The sequence shown here is derived from an EMBL/GenBank/DDBJ whole genome shotgun (WGS) entry which is preliminary data.</text>
</comment>
<feature type="active site" description="Proton donor" evidence="14">
    <location>
        <position position="57"/>
    </location>
</feature>
<feature type="binding site" evidence="16">
    <location>
        <position position="55"/>
    </location>
    <ligand>
        <name>Zn(2+)</name>
        <dbReference type="ChEBI" id="CHEBI:29105"/>
        <note>catalytic</note>
    </ligand>
</feature>
<comment type="function">
    <text evidence="1 13">Converts 2,5-diamino-6-(ribosylamino)-4(3h)-pyrimidinone 5'-phosphate into 5-amino-6-(ribosylamino)-2,4(1h,3h)-pyrimidinedione 5'-phosphate.</text>
</comment>
<dbReference type="InterPro" id="IPR016192">
    <property type="entry name" value="APOBEC/CMP_deaminase_Zn-bd"/>
</dbReference>
<dbReference type="EC" id="3.5.4.26" evidence="13"/>
<dbReference type="GO" id="GO:0009231">
    <property type="term" value="P:riboflavin biosynthetic process"/>
    <property type="evidence" value="ECO:0007669"/>
    <property type="project" value="UniProtKB-UniPathway"/>
</dbReference>
<comment type="cofactor">
    <cofactor evidence="13 16">
        <name>Zn(2+)</name>
        <dbReference type="ChEBI" id="CHEBI:29105"/>
    </cofactor>
    <text evidence="13 16">Binds 1 zinc ion.</text>
</comment>
<dbReference type="FunFam" id="3.40.140.10:FF:000025">
    <property type="entry name" value="Riboflavin biosynthesis protein RibD"/>
    <property type="match status" value="1"/>
</dbReference>
<evidence type="ECO:0000256" key="5">
    <source>
        <dbReference type="ARBA" id="ARBA00007417"/>
    </source>
</evidence>
<keyword evidence="10 13" id="KW-0521">NADP</keyword>
<evidence type="ECO:0000256" key="2">
    <source>
        <dbReference type="ARBA" id="ARBA00004882"/>
    </source>
</evidence>
<feature type="binding site" evidence="15">
    <location>
        <position position="175"/>
    </location>
    <ligand>
        <name>NADP(+)</name>
        <dbReference type="ChEBI" id="CHEBI:58349"/>
    </ligand>
</feature>
<evidence type="ECO:0000256" key="8">
    <source>
        <dbReference type="ARBA" id="ARBA00022801"/>
    </source>
</evidence>
<comment type="pathway">
    <text evidence="3 13">Cofactor biosynthesis; riboflavin biosynthesis; 5-amino-6-(D-ribitylamino)uracil from GTP: step 3/4.</text>
</comment>
<comment type="similarity">
    <text evidence="4 13">In the N-terminal section; belongs to the cytidine and deoxycytidylate deaminase family.</text>
</comment>
<keyword evidence="6 13" id="KW-0686">Riboflavin biosynthesis</keyword>
<dbReference type="SUPFAM" id="SSF53597">
    <property type="entry name" value="Dihydrofolate reductase-like"/>
    <property type="match status" value="1"/>
</dbReference>
<evidence type="ECO:0000313" key="18">
    <source>
        <dbReference type="EMBL" id="OEE69627.1"/>
    </source>
</evidence>
<dbReference type="NCBIfam" id="TIGR00227">
    <property type="entry name" value="ribD_Cterm"/>
    <property type="match status" value="1"/>
</dbReference>
<keyword evidence="11 13" id="KW-0560">Oxidoreductase</keyword>
<dbReference type="InterPro" id="IPR004794">
    <property type="entry name" value="Eubact_RibD"/>
</dbReference>
<feature type="binding site" evidence="15">
    <location>
        <position position="205"/>
    </location>
    <ligand>
        <name>NADP(+)</name>
        <dbReference type="ChEBI" id="CHEBI:58349"/>
    </ligand>
</feature>
<comment type="pathway">
    <text evidence="2 13">Cofactor biosynthesis; riboflavin biosynthesis; 5-amino-6-(D-ribitylamino)uracil from GTP: step 2/4.</text>
</comment>
<feature type="binding site" evidence="15">
    <location>
        <position position="173"/>
    </location>
    <ligand>
        <name>substrate</name>
    </ligand>
</feature>
<proteinExistence type="inferred from homology"/>
<evidence type="ECO:0000256" key="13">
    <source>
        <dbReference type="PIRNR" id="PIRNR006769"/>
    </source>
</evidence>
<dbReference type="GO" id="GO:0008270">
    <property type="term" value="F:zinc ion binding"/>
    <property type="evidence" value="ECO:0007669"/>
    <property type="project" value="InterPro"/>
</dbReference>
<accession>A0A1E5CLR6</accession>
<keyword evidence="19" id="KW-1185">Reference proteome</keyword>
<sequence>MSNFTPLDYQFMVRALELAKRGIYTTAPNPNVGCVIARDGEIVGEGFHLKAGEPHAEVHALRMAGEKAVGATAYVTLEPCSHYGRTPPCAEGLIKAKVAKVICAMQDPNPQVSGRGIQMLRDAGIDVEVGLLEVDAKALNPAFIKKMQTGMPFVQLKMAASLDGQTALNNGKSQWITSPHARQDVQTFRAMSGAILSTSKTVIDDNASLNVRWDDLPCSVQSRYGLKPSALLKPSDEVNSQEQKSAVRQPIRVILDRQHRLTEDLNLFQTQGEVLRVGSEGADINLTETDHQLDLAELMSQLAEQHNINHVWVEAGATLAGQLLKNGLVDELIVYLAPKLMGSDGRGLIGALGLECMSQVIELDIQDVRQVGQDIRLIAKPVLKENK</sequence>
<keyword evidence="12" id="KW-0511">Multifunctional enzyme</keyword>
<protein>
    <recommendedName>
        <fullName evidence="13">Riboflavin biosynthesis protein RibD</fullName>
    </recommendedName>
    <domain>
        <recommendedName>
            <fullName evidence="13">Diaminohydroxyphosphoribosylaminopyrimidine deaminase</fullName>
            <shortName evidence="13">DRAP deaminase</shortName>
            <ecNumber evidence="13">3.5.4.26</ecNumber>
        </recommendedName>
        <alternativeName>
            <fullName evidence="13">Riboflavin-specific deaminase</fullName>
        </alternativeName>
    </domain>
    <domain>
        <recommendedName>
            <fullName evidence="13">5-amino-6-(5-phosphoribosylamino)uracil reductase</fullName>
            <ecNumber evidence="13">1.1.1.193</ecNumber>
        </recommendedName>
        <alternativeName>
            <fullName evidence="13">HTP reductase</fullName>
        </alternativeName>
    </domain>
</protein>
<dbReference type="PANTHER" id="PTHR38011:SF7">
    <property type="entry name" value="2,5-DIAMINO-6-RIBOSYLAMINO-4(3H)-PYRIMIDINONE 5'-PHOSPHATE REDUCTASE"/>
    <property type="match status" value="1"/>
</dbReference>
<dbReference type="InterPro" id="IPR011549">
    <property type="entry name" value="RibD_C"/>
</dbReference>
<feature type="domain" description="CMP/dCMP-type deaminase" evidence="17">
    <location>
        <begin position="6"/>
        <end position="128"/>
    </location>
</feature>
<feature type="binding site" evidence="16">
    <location>
        <position position="80"/>
    </location>
    <ligand>
        <name>Zn(2+)</name>
        <dbReference type="ChEBI" id="CHEBI:29105"/>
        <note>catalytic</note>
    </ligand>
</feature>
<dbReference type="EC" id="1.1.1.193" evidence="13"/>
<evidence type="ECO:0000256" key="15">
    <source>
        <dbReference type="PIRSR" id="PIRSR006769-2"/>
    </source>
</evidence>
<evidence type="ECO:0000256" key="11">
    <source>
        <dbReference type="ARBA" id="ARBA00023002"/>
    </source>
</evidence>
<evidence type="ECO:0000256" key="1">
    <source>
        <dbReference type="ARBA" id="ARBA00002151"/>
    </source>
</evidence>
<dbReference type="GO" id="GO:0008703">
    <property type="term" value="F:5-amino-6-(5-phosphoribosylamino)uracil reductase activity"/>
    <property type="evidence" value="ECO:0007669"/>
    <property type="project" value="UniProtKB-EC"/>
</dbReference>
<feature type="binding site" evidence="15">
    <location>
        <position position="314"/>
    </location>
    <ligand>
        <name>substrate</name>
    </ligand>
</feature>
<dbReference type="InterPro" id="IPR002734">
    <property type="entry name" value="RibDG_C"/>
</dbReference>
<keyword evidence="7 13" id="KW-0479">Metal-binding</keyword>
<dbReference type="PROSITE" id="PS00903">
    <property type="entry name" value="CYT_DCMP_DEAMINASES_1"/>
    <property type="match status" value="1"/>
</dbReference>
<comment type="catalytic activity">
    <reaction evidence="13">
        <text>5-amino-6-(5-phospho-D-ribitylamino)uracil + NADP(+) = 5-amino-6-(5-phospho-D-ribosylamino)uracil + NADPH + H(+)</text>
        <dbReference type="Rhea" id="RHEA:17845"/>
        <dbReference type="ChEBI" id="CHEBI:15378"/>
        <dbReference type="ChEBI" id="CHEBI:57783"/>
        <dbReference type="ChEBI" id="CHEBI:58349"/>
        <dbReference type="ChEBI" id="CHEBI:58421"/>
        <dbReference type="ChEBI" id="CHEBI:58453"/>
        <dbReference type="EC" id="1.1.1.193"/>
    </reaction>
</comment>
<evidence type="ECO:0000256" key="6">
    <source>
        <dbReference type="ARBA" id="ARBA00022619"/>
    </source>
</evidence>
<dbReference type="CDD" id="cd01284">
    <property type="entry name" value="Riboflavin_deaminase-reductase"/>
    <property type="match status" value="1"/>
</dbReference>
<dbReference type="InterPro" id="IPR024072">
    <property type="entry name" value="DHFR-like_dom_sf"/>
</dbReference>
<dbReference type="InterPro" id="IPR002125">
    <property type="entry name" value="CMP_dCMP_dom"/>
</dbReference>
<dbReference type="PROSITE" id="PS51747">
    <property type="entry name" value="CYT_DCMP_DEAMINASES_2"/>
    <property type="match status" value="1"/>
</dbReference>
<dbReference type="InterPro" id="IPR050765">
    <property type="entry name" value="Riboflavin_Biosynth_HTPR"/>
</dbReference>
<name>A0A1E5CLR6_9VIBR</name>
<evidence type="ECO:0000313" key="19">
    <source>
        <dbReference type="Proteomes" id="UP000094165"/>
    </source>
</evidence>
<feature type="binding site" evidence="15">
    <location>
        <position position="209"/>
    </location>
    <ligand>
        <name>substrate</name>
    </ligand>
</feature>
<dbReference type="Gene3D" id="3.40.430.10">
    <property type="entry name" value="Dihydrofolate Reductase, subunit A"/>
    <property type="match status" value="1"/>
</dbReference>
<dbReference type="UniPathway" id="UPA00275">
    <property type="reaction ID" value="UER00401"/>
</dbReference>
<organism evidence="18 19">
    <name type="scientific">Vibrio genomosp. F6 str. FF-238</name>
    <dbReference type="NCBI Taxonomy" id="1191298"/>
    <lineage>
        <taxon>Bacteria</taxon>
        <taxon>Pseudomonadati</taxon>
        <taxon>Pseudomonadota</taxon>
        <taxon>Gammaproteobacteria</taxon>
        <taxon>Vibrionales</taxon>
        <taxon>Vibrionaceae</taxon>
        <taxon>Vibrio</taxon>
    </lineage>
</organism>
<dbReference type="SUPFAM" id="SSF53927">
    <property type="entry name" value="Cytidine deaminase-like"/>
    <property type="match status" value="1"/>
</dbReference>
<gene>
    <name evidence="18" type="ORF">A130_09105</name>
</gene>
<dbReference type="Gene3D" id="3.40.140.10">
    <property type="entry name" value="Cytidine Deaminase, domain 2"/>
    <property type="match status" value="1"/>
</dbReference>
<feature type="binding site" evidence="15">
    <location>
        <position position="212"/>
    </location>
    <ligand>
        <name>substrate</name>
    </ligand>
</feature>
<feature type="binding site" evidence="16">
    <location>
        <position position="89"/>
    </location>
    <ligand>
        <name>Zn(2+)</name>
        <dbReference type="ChEBI" id="CHEBI:29105"/>
        <note>catalytic</note>
    </ligand>
</feature>
<evidence type="ECO:0000256" key="10">
    <source>
        <dbReference type="ARBA" id="ARBA00022857"/>
    </source>
</evidence>
<evidence type="ECO:0000256" key="7">
    <source>
        <dbReference type="ARBA" id="ARBA00022723"/>
    </source>
</evidence>
<reference evidence="18 19" key="1">
    <citation type="journal article" date="2012" name="Science">
        <title>Ecological populations of bacteria act as socially cohesive units of antibiotic production and resistance.</title>
        <authorList>
            <person name="Cordero O.X."/>
            <person name="Wildschutte H."/>
            <person name="Kirkup B."/>
            <person name="Proehl S."/>
            <person name="Ngo L."/>
            <person name="Hussain F."/>
            <person name="Le Roux F."/>
            <person name="Mincer T."/>
            <person name="Polz M.F."/>
        </authorList>
    </citation>
    <scope>NUCLEOTIDE SEQUENCE [LARGE SCALE GENOMIC DNA]</scope>
    <source>
        <strain evidence="18 19">FF-238</strain>
    </source>
</reference>
<dbReference type="GO" id="GO:0008835">
    <property type="term" value="F:diaminohydroxyphosphoribosylaminopyrimidine deaminase activity"/>
    <property type="evidence" value="ECO:0007669"/>
    <property type="project" value="UniProtKB-EC"/>
</dbReference>
<comment type="similarity">
    <text evidence="5 13">In the C-terminal section; belongs to the HTP reductase family.</text>
</comment>
<dbReference type="Proteomes" id="UP000094165">
    <property type="component" value="Unassembled WGS sequence"/>
</dbReference>
<dbReference type="PANTHER" id="PTHR38011">
    <property type="entry name" value="DIHYDROFOLATE REDUCTASE FAMILY PROTEIN (AFU_ORTHOLOGUE AFUA_8G06820)"/>
    <property type="match status" value="1"/>
</dbReference>
<dbReference type="Pfam" id="PF00383">
    <property type="entry name" value="dCMP_cyt_deam_1"/>
    <property type="match status" value="1"/>
</dbReference>
<feature type="binding site" evidence="15">
    <location>
        <position position="159"/>
    </location>
    <ligand>
        <name>NADP(+)</name>
        <dbReference type="ChEBI" id="CHEBI:58349"/>
    </ligand>
</feature>
<keyword evidence="9 13" id="KW-0862">Zinc</keyword>
<dbReference type="NCBIfam" id="TIGR00326">
    <property type="entry name" value="eubact_ribD"/>
    <property type="match status" value="1"/>
</dbReference>
<dbReference type="InterPro" id="IPR016193">
    <property type="entry name" value="Cytidine_deaminase-like"/>
</dbReference>
<feature type="binding site" evidence="15">
    <location>
        <position position="201"/>
    </location>
    <ligand>
        <name>NADP(+)</name>
        <dbReference type="ChEBI" id="CHEBI:58349"/>
    </ligand>
</feature>